<accession>A0A1C7LSY5</accession>
<dbReference type="AlphaFoldDB" id="A0A1C7LSY5"/>
<feature type="compositionally biased region" description="Acidic residues" evidence="1">
    <location>
        <begin position="476"/>
        <end position="489"/>
    </location>
</feature>
<keyword evidence="3" id="KW-1185">Reference proteome</keyword>
<dbReference type="Proteomes" id="UP000092993">
    <property type="component" value="Unassembled WGS sequence"/>
</dbReference>
<gene>
    <name evidence="2" type="ORF">A0H81_12302</name>
</gene>
<dbReference type="STRING" id="5627.A0A1C7LSY5"/>
<dbReference type="OrthoDB" id="2418900at2759"/>
<evidence type="ECO:0000256" key="1">
    <source>
        <dbReference type="SAM" id="MobiDB-lite"/>
    </source>
</evidence>
<organism evidence="2 3">
    <name type="scientific">Grifola frondosa</name>
    <name type="common">Maitake</name>
    <name type="synonym">Polyporus frondosus</name>
    <dbReference type="NCBI Taxonomy" id="5627"/>
    <lineage>
        <taxon>Eukaryota</taxon>
        <taxon>Fungi</taxon>
        <taxon>Dikarya</taxon>
        <taxon>Basidiomycota</taxon>
        <taxon>Agaricomycotina</taxon>
        <taxon>Agaricomycetes</taxon>
        <taxon>Polyporales</taxon>
        <taxon>Grifolaceae</taxon>
        <taxon>Grifola</taxon>
    </lineage>
</organism>
<dbReference type="EMBL" id="LUGG01000023">
    <property type="protein sequence ID" value="OBZ67760.1"/>
    <property type="molecule type" value="Genomic_DNA"/>
</dbReference>
<feature type="region of interest" description="Disordered" evidence="1">
    <location>
        <begin position="1"/>
        <end position="68"/>
    </location>
</feature>
<dbReference type="InterPro" id="IPR041078">
    <property type="entry name" value="Plavaka"/>
</dbReference>
<comment type="caution">
    <text evidence="2">The sequence shown here is derived from an EMBL/GenBank/DDBJ whole genome shotgun (WGS) entry which is preliminary data.</text>
</comment>
<feature type="compositionally biased region" description="Acidic residues" evidence="1">
    <location>
        <begin position="48"/>
        <end position="57"/>
    </location>
</feature>
<protein>
    <submittedName>
        <fullName evidence="2">Uncharacterized protein</fullName>
    </submittedName>
</protein>
<evidence type="ECO:0000313" key="2">
    <source>
        <dbReference type="EMBL" id="OBZ67760.1"/>
    </source>
</evidence>
<feature type="region of interest" description="Disordered" evidence="1">
    <location>
        <begin position="473"/>
        <end position="499"/>
    </location>
</feature>
<dbReference type="Pfam" id="PF18759">
    <property type="entry name" value="Plavaka"/>
    <property type="match status" value="1"/>
</dbReference>
<sequence>MSQPSATVDSDDDGVYPDLPGFHPSSRATSPCTDKTGMPSKRRKVTVEEIEDEEDGWESSSYSDLDPPEILATGVTAFEDMQAEQEAMLQERWAPFVDDQEWKLAKWLMRNVKQEAIDEYLKLDITCNRTKISYRNKDNFLGKIDALPVGPEWFCDIVKLEGDQIGPNEEMLSEELEGAAYEAVKVTKDGVRKYSEMATGDWWPKVQGECYSKQTRSQALYRLFHHCMSLVLGPLIKAGRDGVLMTCADGYIRRIFPILAALFACITPDILHQLHKGVFKDHLLSWCTVLLGEDELDRRFKAMSSYPGLRHFSRGISVVSQWTGAEQKEMEKVFLGLLAGAIDSRAVKAVRAFLDFAYYAQYQCHTDHTLESMKMAWENLHEHKAVFIELGIREHFNIPKFHSLIHYVDMIPSLGCLDGFNTETSERLHIDYAKRAYRASNRREYFVQMTLWLQRQEALERRTAYLEWIGQQKDSESEENAEEKDEGADSDSTKSDEERCHAPKVFGTWTWQNNINFAHPVISK</sequence>
<reference evidence="2 3" key="1">
    <citation type="submission" date="2016-03" db="EMBL/GenBank/DDBJ databases">
        <title>Whole genome sequencing of Grifola frondosa 9006-11.</title>
        <authorList>
            <person name="Min B."/>
            <person name="Park H."/>
            <person name="Kim J.-G."/>
            <person name="Cho H."/>
            <person name="Oh Y.-L."/>
            <person name="Kong W.-S."/>
            <person name="Choi I.-G."/>
        </authorList>
    </citation>
    <scope>NUCLEOTIDE SEQUENCE [LARGE SCALE GENOMIC DNA]</scope>
    <source>
        <strain evidence="2 3">9006-11</strain>
    </source>
</reference>
<name>A0A1C7LSY5_GRIFR</name>
<proteinExistence type="predicted"/>
<evidence type="ECO:0000313" key="3">
    <source>
        <dbReference type="Proteomes" id="UP000092993"/>
    </source>
</evidence>